<dbReference type="AlphaFoldDB" id="A0A9D2MT62"/>
<dbReference type="Pfam" id="PF00486">
    <property type="entry name" value="Trans_reg_C"/>
    <property type="match status" value="1"/>
</dbReference>
<dbReference type="GO" id="GO:0000976">
    <property type="term" value="F:transcription cis-regulatory region binding"/>
    <property type="evidence" value="ECO:0007669"/>
    <property type="project" value="TreeGrafter"/>
</dbReference>
<keyword evidence="3" id="KW-0902">Two-component regulatory system</keyword>
<feature type="domain" description="Response regulatory" evidence="10">
    <location>
        <begin position="3"/>
        <end position="117"/>
    </location>
</feature>
<dbReference type="InterPro" id="IPR039420">
    <property type="entry name" value="WalR-like"/>
</dbReference>
<dbReference type="GO" id="GO:0006355">
    <property type="term" value="P:regulation of DNA-templated transcription"/>
    <property type="evidence" value="ECO:0007669"/>
    <property type="project" value="InterPro"/>
</dbReference>
<comment type="caution">
    <text evidence="12">The sequence shown here is derived from an EMBL/GenBank/DDBJ whole genome shotgun (WGS) entry which is preliminary data.</text>
</comment>
<evidence type="ECO:0000259" key="10">
    <source>
        <dbReference type="PROSITE" id="PS50110"/>
    </source>
</evidence>
<dbReference type="GO" id="GO:0000156">
    <property type="term" value="F:phosphorelay response regulator activity"/>
    <property type="evidence" value="ECO:0007669"/>
    <property type="project" value="TreeGrafter"/>
</dbReference>
<feature type="DNA-binding region" description="OmpR/PhoB-type" evidence="9">
    <location>
        <begin position="126"/>
        <end position="230"/>
    </location>
</feature>
<dbReference type="Pfam" id="PF00072">
    <property type="entry name" value="Response_reg"/>
    <property type="match status" value="1"/>
</dbReference>
<dbReference type="PANTHER" id="PTHR48111">
    <property type="entry name" value="REGULATOR OF RPOS"/>
    <property type="match status" value="1"/>
</dbReference>
<organism evidence="12 13">
    <name type="scientific">Candidatus Eisenbergiella merdigallinarum</name>
    <dbReference type="NCBI Taxonomy" id="2838552"/>
    <lineage>
        <taxon>Bacteria</taxon>
        <taxon>Bacillati</taxon>
        <taxon>Bacillota</taxon>
        <taxon>Clostridia</taxon>
        <taxon>Lachnospirales</taxon>
        <taxon>Lachnospiraceae</taxon>
        <taxon>Eisenbergiella</taxon>
    </lineage>
</organism>
<evidence type="ECO:0000256" key="1">
    <source>
        <dbReference type="ARBA" id="ARBA00018672"/>
    </source>
</evidence>
<evidence type="ECO:0000256" key="9">
    <source>
        <dbReference type="PROSITE-ProRule" id="PRU01091"/>
    </source>
</evidence>
<gene>
    <name evidence="12" type="ORF">H9763_11085</name>
</gene>
<dbReference type="PROSITE" id="PS51755">
    <property type="entry name" value="OMPR_PHOB"/>
    <property type="match status" value="1"/>
</dbReference>
<proteinExistence type="predicted"/>
<dbReference type="SUPFAM" id="SSF46894">
    <property type="entry name" value="C-terminal effector domain of the bipartite response regulators"/>
    <property type="match status" value="1"/>
</dbReference>
<dbReference type="InterPro" id="IPR036388">
    <property type="entry name" value="WH-like_DNA-bd_sf"/>
</dbReference>
<reference evidence="12" key="1">
    <citation type="journal article" date="2021" name="PeerJ">
        <title>Extensive microbial diversity within the chicken gut microbiome revealed by metagenomics and culture.</title>
        <authorList>
            <person name="Gilroy R."/>
            <person name="Ravi A."/>
            <person name="Getino M."/>
            <person name="Pursley I."/>
            <person name="Horton D.L."/>
            <person name="Alikhan N.F."/>
            <person name="Baker D."/>
            <person name="Gharbi K."/>
            <person name="Hall N."/>
            <person name="Watson M."/>
            <person name="Adriaenssens E.M."/>
            <person name="Foster-Nyarko E."/>
            <person name="Jarju S."/>
            <person name="Secka A."/>
            <person name="Antonio M."/>
            <person name="Oren A."/>
            <person name="Chaudhuri R.R."/>
            <person name="La Ragione R."/>
            <person name="Hildebrand F."/>
            <person name="Pallen M.J."/>
        </authorList>
    </citation>
    <scope>NUCLEOTIDE SEQUENCE</scope>
    <source>
        <strain evidence="12">USAMLcec3-2134</strain>
    </source>
</reference>
<dbReference type="Gene3D" id="3.40.50.2300">
    <property type="match status" value="1"/>
</dbReference>
<dbReference type="InterPro" id="IPR001789">
    <property type="entry name" value="Sig_transdc_resp-reg_receiver"/>
</dbReference>
<feature type="domain" description="OmpR/PhoB-type" evidence="11">
    <location>
        <begin position="126"/>
        <end position="230"/>
    </location>
</feature>
<keyword evidence="6" id="KW-0804">Transcription</keyword>
<evidence type="ECO:0000256" key="7">
    <source>
        <dbReference type="ARBA" id="ARBA00024867"/>
    </source>
</evidence>
<evidence type="ECO:0000256" key="4">
    <source>
        <dbReference type="ARBA" id="ARBA00023015"/>
    </source>
</evidence>
<dbReference type="GO" id="GO:0005829">
    <property type="term" value="C:cytosol"/>
    <property type="evidence" value="ECO:0007669"/>
    <property type="project" value="TreeGrafter"/>
</dbReference>
<keyword evidence="4" id="KW-0805">Transcription regulation</keyword>
<sequence length="233" mass="25889">MERILVVEDDLTLSAGLCFELDSAGYASVPSYTCAKARHLLAEGSFALILLDVNLPDGDGFALCREIKAQNPAQPVIFLTANDLEEDVLNGFDLGAEDYVTKPFRMQILLKRVEVALRRNGSGAASRDGRWSDGWLSLDFDALSATRGAGGRAERLSITPNEYKLLRILTENAGNILTRQRLLERLWDSGGNFVDDHTLTVTMNRLRAKIEDEAHPYIRTVRGMGYIWTGEQI</sequence>
<evidence type="ECO:0000256" key="8">
    <source>
        <dbReference type="PROSITE-ProRule" id="PRU00169"/>
    </source>
</evidence>
<evidence type="ECO:0000256" key="2">
    <source>
        <dbReference type="ARBA" id="ARBA00022553"/>
    </source>
</evidence>
<dbReference type="SUPFAM" id="SSF52172">
    <property type="entry name" value="CheY-like"/>
    <property type="match status" value="1"/>
</dbReference>
<keyword evidence="5 9" id="KW-0238">DNA-binding</keyword>
<dbReference type="Proteomes" id="UP000886883">
    <property type="component" value="Unassembled WGS sequence"/>
</dbReference>
<dbReference type="CDD" id="cd00383">
    <property type="entry name" value="trans_reg_C"/>
    <property type="match status" value="1"/>
</dbReference>
<dbReference type="SMART" id="SM00862">
    <property type="entry name" value="Trans_reg_C"/>
    <property type="match status" value="1"/>
</dbReference>
<dbReference type="GO" id="GO:0032993">
    <property type="term" value="C:protein-DNA complex"/>
    <property type="evidence" value="ECO:0007669"/>
    <property type="project" value="TreeGrafter"/>
</dbReference>
<dbReference type="InterPro" id="IPR011006">
    <property type="entry name" value="CheY-like_superfamily"/>
</dbReference>
<evidence type="ECO:0000256" key="6">
    <source>
        <dbReference type="ARBA" id="ARBA00023163"/>
    </source>
</evidence>
<reference evidence="12" key="2">
    <citation type="submission" date="2021-04" db="EMBL/GenBank/DDBJ databases">
        <authorList>
            <person name="Gilroy R."/>
        </authorList>
    </citation>
    <scope>NUCLEOTIDE SEQUENCE</scope>
    <source>
        <strain evidence="12">USAMLcec3-2134</strain>
    </source>
</reference>
<dbReference type="InterPro" id="IPR001867">
    <property type="entry name" value="OmpR/PhoB-type_DNA-bd"/>
</dbReference>
<accession>A0A9D2MT62</accession>
<dbReference type="EMBL" id="DWXE01000040">
    <property type="protein sequence ID" value="HJB91991.1"/>
    <property type="molecule type" value="Genomic_DNA"/>
</dbReference>
<evidence type="ECO:0000256" key="5">
    <source>
        <dbReference type="ARBA" id="ARBA00023125"/>
    </source>
</evidence>
<evidence type="ECO:0000259" key="11">
    <source>
        <dbReference type="PROSITE" id="PS51755"/>
    </source>
</evidence>
<evidence type="ECO:0000256" key="3">
    <source>
        <dbReference type="ARBA" id="ARBA00023012"/>
    </source>
</evidence>
<feature type="modified residue" description="4-aspartylphosphate" evidence="8">
    <location>
        <position position="52"/>
    </location>
</feature>
<dbReference type="PANTHER" id="PTHR48111:SF40">
    <property type="entry name" value="PHOSPHATE REGULON TRANSCRIPTIONAL REGULATORY PROTEIN PHOB"/>
    <property type="match status" value="1"/>
</dbReference>
<evidence type="ECO:0000313" key="12">
    <source>
        <dbReference type="EMBL" id="HJB91991.1"/>
    </source>
</evidence>
<dbReference type="PROSITE" id="PS50110">
    <property type="entry name" value="RESPONSE_REGULATORY"/>
    <property type="match status" value="1"/>
</dbReference>
<comment type="function">
    <text evidence="7">May play the central regulatory role in sporulation. It may be an element of the effector pathway responsible for the activation of sporulation genes in response to nutritional stress. Spo0A may act in concert with spo0H (a sigma factor) to control the expression of some genes that are critical to the sporulation process.</text>
</comment>
<evidence type="ECO:0000313" key="13">
    <source>
        <dbReference type="Proteomes" id="UP000886883"/>
    </source>
</evidence>
<dbReference type="InterPro" id="IPR016032">
    <property type="entry name" value="Sig_transdc_resp-reg_C-effctor"/>
</dbReference>
<name>A0A9D2MT62_9FIRM</name>
<keyword evidence="2 8" id="KW-0597">Phosphoprotein</keyword>
<protein>
    <recommendedName>
        <fullName evidence="1">Stage 0 sporulation protein A homolog</fullName>
    </recommendedName>
</protein>
<dbReference type="Gene3D" id="1.10.10.10">
    <property type="entry name" value="Winged helix-like DNA-binding domain superfamily/Winged helix DNA-binding domain"/>
    <property type="match status" value="1"/>
</dbReference>
<dbReference type="SMART" id="SM00448">
    <property type="entry name" value="REC"/>
    <property type="match status" value="1"/>
</dbReference>